<keyword evidence="3" id="KW-1185">Reference proteome</keyword>
<evidence type="ECO:0000256" key="1">
    <source>
        <dbReference type="SAM" id="MobiDB-lite"/>
    </source>
</evidence>
<dbReference type="RefSeq" id="WP_187150387.1">
    <property type="nucleotide sequence ID" value="NZ_LWUJ01000012.1"/>
</dbReference>
<sequence length="137" mass="14769">MTTGLKIGIGALTSTGVIGGTAGVSYLLSQPKNLKEDLEKEGVKFLDTESDTDKTSWTTLAKEHAKSPTTNNIAKISTITINASDTDPHPGIAQLKAECKKFFKKTKEETDYEASKKHAKNWCSKDSPLLTPTKPGT</sequence>
<dbReference type="STRING" id="432608.A6V39_03750"/>
<comment type="caution">
    <text evidence="2">The sequence shown here is derived from an EMBL/GenBank/DDBJ whole genome shotgun (WGS) entry which is preliminary data.</text>
</comment>
<proteinExistence type="predicted"/>
<accession>A0A1A9QDB9</accession>
<dbReference type="Proteomes" id="UP000077623">
    <property type="component" value="Unassembled WGS sequence"/>
</dbReference>
<name>A0A1A9QDB9_9MOLU</name>
<evidence type="ECO:0000313" key="2">
    <source>
        <dbReference type="EMBL" id="OAL10001.1"/>
    </source>
</evidence>
<gene>
    <name evidence="2" type="ORF">A6V39_03750</name>
</gene>
<organism evidence="2 3">
    <name type="scientific">Candidatus Mycoplasma haematobovis</name>
    <dbReference type="NCBI Taxonomy" id="432608"/>
    <lineage>
        <taxon>Bacteria</taxon>
        <taxon>Bacillati</taxon>
        <taxon>Mycoplasmatota</taxon>
        <taxon>Mollicutes</taxon>
        <taxon>Mycoplasmataceae</taxon>
        <taxon>Mycoplasma</taxon>
    </lineage>
</organism>
<reference evidence="3" key="1">
    <citation type="submission" date="2016-04" db="EMBL/GenBank/DDBJ databases">
        <authorList>
            <person name="Quiroz-Castaneda R.E."/>
            <person name="Martinez-Ocampo F."/>
        </authorList>
    </citation>
    <scope>NUCLEOTIDE SEQUENCE [LARGE SCALE GENOMIC DNA]</scope>
    <source>
        <strain evidence="3">INIFAP01</strain>
    </source>
</reference>
<dbReference type="EMBL" id="LWUJ01000012">
    <property type="protein sequence ID" value="OAL10001.1"/>
    <property type="molecule type" value="Genomic_DNA"/>
</dbReference>
<evidence type="ECO:0000313" key="3">
    <source>
        <dbReference type="Proteomes" id="UP000077623"/>
    </source>
</evidence>
<dbReference type="AlphaFoldDB" id="A0A1A9QDB9"/>
<feature type="region of interest" description="Disordered" evidence="1">
    <location>
        <begin position="111"/>
        <end position="137"/>
    </location>
</feature>
<protein>
    <submittedName>
        <fullName evidence="2">Uncharacterized protein</fullName>
    </submittedName>
</protein>